<gene>
    <name evidence="1" type="ORF">ACG33_12420</name>
</gene>
<dbReference type="Pfam" id="PF11383">
    <property type="entry name" value="DUF3187"/>
    <property type="match status" value="1"/>
</dbReference>
<dbReference type="KEGG" id="sdf:ACG33_12420"/>
<proteinExistence type="predicted"/>
<evidence type="ECO:0008006" key="3">
    <source>
        <dbReference type="Google" id="ProtNLM"/>
    </source>
</evidence>
<organism evidence="1 2">
    <name type="scientific">Steroidobacter denitrificans</name>
    <dbReference type="NCBI Taxonomy" id="465721"/>
    <lineage>
        <taxon>Bacteria</taxon>
        <taxon>Pseudomonadati</taxon>
        <taxon>Pseudomonadota</taxon>
        <taxon>Gammaproteobacteria</taxon>
        <taxon>Steroidobacterales</taxon>
        <taxon>Steroidobacteraceae</taxon>
        <taxon>Steroidobacter</taxon>
    </lineage>
</organism>
<dbReference type="AlphaFoldDB" id="A0A127FBT9"/>
<evidence type="ECO:0000313" key="1">
    <source>
        <dbReference type="EMBL" id="AMN47887.1"/>
    </source>
</evidence>
<reference evidence="1 2" key="1">
    <citation type="submission" date="2015-06" db="EMBL/GenBank/DDBJ databases">
        <title>A Comprehensive Approach to Explore the Metabolic and Phylogenetic Diversity of Bacterial Steroid Degradation in the Environment: Testosterone as an Example.</title>
        <authorList>
            <person name="Yang F.-C."/>
            <person name="Chen Y.-L."/>
            <person name="Yu C.-P."/>
            <person name="Tang S.-L."/>
            <person name="Wang P.-H."/>
            <person name="Ismail W."/>
            <person name="Wang C.-H."/>
            <person name="Yang C.-Y."/>
            <person name="Chiang Y.-R."/>
        </authorList>
    </citation>
    <scope>NUCLEOTIDE SEQUENCE [LARGE SCALE GENOMIC DNA]</scope>
    <source>
        <strain evidence="1 2">DSM 18526</strain>
    </source>
</reference>
<dbReference type="OrthoDB" id="7059736at2"/>
<dbReference type="InterPro" id="IPR021523">
    <property type="entry name" value="DUF3187"/>
</dbReference>
<dbReference type="Proteomes" id="UP000070250">
    <property type="component" value="Chromosome"/>
</dbReference>
<sequence>MVAKSIWRALLMRGYSTQMSSMLRHSLVLILLVSMIQAPAFAAGGDGYFGLLRARDLTPFGYLRLDMRPAYAGSLAPGSWAMEAELAYQNTWALSPEVERYLVGLPGRRTLGPAEYQAMLDLPGDNYLVDQELAQLDVTLHYQFTADWSAYLILSGAAYGGGFLDSAIEGFHDTFGFSSFGRHAVSRNDANILLNLKSTQYVSSGMPTSGGLLDPTIGVRYSGVSLPEKWKLILEAAAKLPLNGHRTILSTGRTDVGVQAAVQRFSKSQAIYVNAAAVYYAGAGGFMPSDAQIVPTLVLGYERRLTQRTNAILQGYISPSVYDRNETDLYELLATKYQLSLGFFHRRGRHAFRFAITENLQNLNNTPDIGFQLGWTFSPERSVD</sequence>
<keyword evidence="2" id="KW-1185">Reference proteome</keyword>
<name>A0A127FBT9_STEDE</name>
<protein>
    <recommendedName>
        <fullName evidence="3">DUF3187 family protein</fullName>
    </recommendedName>
</protein>
<dbReference type="EMBL" id="CP011971">
    <property type="protein sequence ID" value="AMN47887.1"/>
    <property type="molecule type" value="Genomic_DNA"/>
</dbReference>
<evidence type="ECO:0000313" key="2">
    <source>
        <dbReference type="Proteomes" id="UP000070250"/>
    </source>
</evidence>
<accession>A0A127FBT9</accession>